<dbReference type="Proteomes" id="UP000435357">
    <property type="component" value="Unassembled WGS sequence"/>
</dbReference>
<keyword evidence="1" id="KW-0812">Transmembrane</keyword>
<name>A0A6N6MA13_9FLAO</name>
<feature type="transmembrane region" description="Helical" evidence="1">
    <location>
        <begin position="14"/>
        <end position="31"/>
    </location>
</feature>
<keyword evidence="3" id="KW-1185">Reference proteome</keyword>
<gene>
    <name evidence="2" type="ORF">F3059_03915</name>
</gene>
<proteinExistence type="predicted"/>
<dbReference type="RefSeq" id="WP_151166701.1">
    <property type="nucleotide sequence ID" value="NZ_WACR01000003.1"/>
</dbReference>
<keyword evidence="1" id="KW-0472">Membrane</keyword>
<accession>A0A6N6MA13</accession>
<reference evidence="2 3" key="1">
    <citation type="submission" date="2019-09" db="EMBL/GenBank/DDBJ databases">
        <title>Genomes of Cryomorphaceae.</title>
        <authorList>
            <person name="Bowman J.P."/>
        </authorList>
    </citation>
    <scope>NUCLEOTIDE SEQUENCE [LARGE SCALE GENOMIC DNA]</scope>
    <source>
        <strain evidence="2 3">KCTC 52047</strain>
    </source>
</reference>
<protein>
    <submittedName>
        <fullName evidence="2">Uncharacterized protein</fullName>
    </submittedName>
</protein>
<evidence type="ECO:0000313" key="2">
    <source>
        <dbReference type="EMBL" id="KAB1065106.1"/>
    </source>
</evidence>
<dbReference type="EMBL" id="WACR01000003">
    <property type="protein sequence ID" value="KAB1065106.1"/>
    <property type="molecule type" value="Genomic_DNA"/>
</dbReference>
<dbReference type="AlphaFoldDB" id="A0A6N6MA13"/>
<organism evidence="2 3">
    <name type="scientific">Salibacter halophilus</name>
    <dbReference type="NCBI Taxonomy" id="1803916"/>
    <lineage>
        <taxon>Bacteria</taxon>
        <taxon>Pseudomonadati</taxon>
        <taxon>Bacteroidota</taxon>
        <taxon>Flavobacteriia</taxon>
        <taxon>Flavobacteriales</taxon>
        <taxon>Salibacteraceae</taxon>
        <taxon>Salibacter</taxon>
    </lineage>
</organism>
<sequence>MAEVFLIQKPCQSSPARLMTWLLFSFFVFLFSKKNIDGVDAVMCPGLISVATFEASANFAEMQKKGL</sequence>
<comment type="caution">
    <text evidence="2">The sequence shown here is derived from an EMBL/GenBank/DDBJ whole genome shotgun (WGS) entry which is preliminary data.</text>
</comment>
<evidence type="ECO:0000256" key="1">
    <source>
        <dbReference type="SAM" id="Phobius"/>
    </source>
</evidence>
<evidence type="ECO:0000313" key="3">
    <source>
        <dbReference type="Proteomes" id="UP000435357"/>
    </source>
</evidence>
<keyword evidence="1" id="KW-1133">Transmembrane helix</keyword>